<evidence type="ECO:0000313" key="5">
    <source>
        <dbReference type="EMBL" id="MBB5084063.1"/>
    </source>
</evidence>
<dbReference type="GO" id="GO:0006541">
    <property type="term" value="P:glutamine metabolic process"/>
    <property type="evidence" value="ECO:0007669"/>
    <property type="project" value="InterPro"/>
</dbReference>
<sequence length="60" mass="6030">MTAATPHIGEGKVADYGILAIVPGQCSVAAWGPGLDTHGNSVSATIALETFARTSGLSLF</sequence>
<name>A0A7W8AFZ8_9ACTN</name>
<reference evidence="5 6" key="1">
    <citation type="submission" date="2020-08" db="EMBL/GenBank/DDBJ databases">
        <title>Genomic Encyclopedia of Type Strains, Phase IV (KMG-IV): sequencing the most valuable type-strain genomes for metagenomic binning, comparative biology and taxonomic classification.</title>
        <authorList>
            <person name="Goeker M."/>
        </authorList>
    </citation>
    <scope>NUCLEOTIDE SEQUENCE [LARGE SCALE GENOMIC DNA]</scope>
    <source>
        <strain evidence="5 6">DSM 45385</strain>
    </source>
</reference>
<dbReference type="GO" id="GO:0004359">
    <property type="term" value="F:glutaminase activity"/>
    <property type="evidence" value="ECO:0007669"/>
    <property type="project" value="UniProtKB-EC"/>
</dbReference>
<dbReference type="InterPro" id="IPR015868">
    <property type="entry name" value="Glutaminase"/>
</dbReference>
<comment type="catalytic activity">
    <reaction evidence="4">
        <text>L-glutamine + H2O = L-glutamate + NH4(+)</text>
        <dbReference type="Rhea" id="RHEA:15889"/>
        <dbReference type="ChEBI" id="CHEBI:15377"/>
        <dbReference type="ChEBI" id="CHEBI:28938"/>
        <dbReference type="ChEBI" id="CHEBI:29985"/>
        <dbReference type="ChEBI" id="CHEBI:58359"/>
        <dbReference type="EC" id="3.5.1.2"/>
    </reaction>
</comment>
<evidence type="ECO:0000313" key="6">
    <source>
        <dbReference type="Proteomes" id="UP000568380"/>
    </source>
</evidence>
<protein>
    <recommendedName>
        <fullName evidence="2">glutaminase</fullName>
        <ecNumber evidence="2">3.5.1.2</ecNumber>
    </recommendedName>
</protein>
<dbReference type="SUPFAM" id="SSF56601">
    <property type="entry name" value="beta-lactamase/transpeptidase-like"/>
    <property type="match status" value="1"/>
</dbReference>
<accession>A0A7W8AFZ8</accession>
<dbReference type="Pfam" id="PF04960">
    <property type="entry name" value="Glutaminase"/>
    <property type="match status" value="1"/>
</dbReference>
<dbReference type="Gene3D" id="3.40.710.10">
    <property type="entry name" value="DD-peptidase/beta-lactamase superfamily"/>
    <property type="match status" value="1"/>
</dbReference>
<dbReference type="RefSeq" id="WP_312896793.1">
    <property type="nucleotide sequence ID" value="NZ_JACHIN010000020.1"/>
</dbReference>
<organism evidence="5 6">
    <name type="scientific">Nonomuraea endophytica</name>
    <dbReference type="NCBI Taxonomy" id="714136"/>
    <lineage>
        <taxon>Bacteria</taxon>
        <taxon>Bacillati</taxon>
        <taxon>Actinomycetota</taxon>
        <taxon>Actinomycetes</taxon>
        <taxon>Streptosporangiales</taxon>
        <taxon>Streptosporangiaceae</taxon>
        <taxon>Nonomuraea</taxon>
    </lineage>
</organism>
<evidence type="ECO:0000256" key="2">
    <source>
        <dbReference type="ARBA" id="ARBA00012918"/>
    </source>
</evidence>
<evidence type="ECO:0000256" key="1">
    <source>
        <dbReference type="ARBA" id="ARBA00011076"/>
    </source>
</evidence>
<proteinExistence type="inferred from homology"/>
<gene>
    <name evidence="5" type="ORF">HNR40_009571</name>
</gene>
<dbReference type="AlphaFoldDB" id="A0A7W8AFZ8"/>
<comment type="caution">
    <text evidence="5">The sequence shown here is derived from an EMBL/GenBank/DDBJ whole genome shotgun (WGS) entry which is preliminary data.</text>
</comment>
<dbReference type="EMBL" id="JACHIN010000020">
    <property type="protein sequence ID" value="MBB5084063.1"/>
    <property type="molecule type" value="Genomic_DNA"/>
</dbReference>
<dbReference type="EC" id="3.5.1.2" evidence="2"/>
<evidence type="ECO:0000256" key="4">
    <source>
        <dbReference type="ARBA" id="ARBA00049534"/>
    </source>
</evidence>
<evidence type="ECO:0000256" key="3">
    <source>
        <dbReference type="ARBA" id="ARBA00022801"/>
    </source>
</evidence>
<keyword evidence="6" id="KW-1185">Reference proteome</keyword>
<comment type="similarity">
    <text evidence="1">Belongs to the glutaminase family.</text>
</comment>
<dbReference type="InterPro" id="IPR012338">
    <property type="entry name" value="Beta-lactam/transpept-like"/>
</dbReference>
<dbReference type="Proteomes" id="UP000568380">
    <property type="component" value="Unassembled WGS sequence"/>
</dbReference>
<keyword evidence="3" id="KW-0378">Hydrolase</keyword>